<dbReference type="PANTHER" id="PTHR45688">
    <property type="match status" value="1"/>
</dbReference>
<comment type="cofactor">
    <cofactor evidence="1">
        <name>pyridoxal 5'-phosphate</name>
        <dbReference type="ChEBI" id="CHEBI:597326"/>
    </cofactor>
</comment>
<dbReference type="Gene3D" id="3.90.1150.10">
    <property type="entry name" value="Aspartate Aminotransferase, domain 1"/>
    <property type="match status" value="1"/>
</dbReference>
<dbReference type="InterPro" id="IPR015424">
    <property type="entry name" value="PyrdxlP-dep_Trfase"/>
</dbReference>
<dbReference type="InterPro" id="IPR049704">
    <property type="entry name" value="Aminotrans_3_PPA_site"/>
</dbReference>
<dbReference type="CDD" id="cd00610">
    <property type="entry name" value="OAT_like"/>
    <property type="match status" value="1"/>
</dbReference>
<dbReference type="SUPFAM" id="SSF53383">
    <property type="entry name" value="PLP-dependent transferases"/>
    <property type="match status" value="1"/>
</dbReference>
<dbReference type="InterPro" id="IPR005814">
    <property type="entry name" value="Aminotrans_3"/>
</dbReference>
<dbReference type="GO" id="GO:0005739">
    <property type="term" value="C:mitochondrion"/>
    <property type="evidence" value="ECO:0007669"/>
    <property type="project" value="TreeGrafter"/>
</dbReference>
<evidence type="ECO:0000256" key="2">
    <source>
        <dbReference type="ARBA" id="ARBA00008954"/>
    </source>
</evidence>
<comment type="similarity">
    <text evidence="2 4">Belongs to the class-III pyridoxal-phosphate-dependent aminotransferase family.</text>
</comment>
<name>A0A1A6AFW4_9TREE</name>
<keyword evidence="3 4" id="KW-0663">Pyridoxal phosphate</keyword>
<dbReference type="OrthoDB" id="10261433at2759"/>
<protein>
    <recommendedName>
        <fullName evidence="6">2,2-dialkylglycine decarboxylase (Pyruvate)</fullName>
    </recommendedName>
</protein>
<dbReference type="PIRSF" id="PIRSF000521">
    <property type="entry name" value="Transaminase_4ab_Lys_Orn"/>
    <property type="match status" value="1"/>
</dbReference>
<evidence type="ECO:0000256" key="3">
    <source>
        <dbReference type="ARBA" id="ARBA00022898"/>
    </source>
</evidence>
<dbReference type="VEuPathDB" id="FungiDB:I303_00736"/>
<dbReference type="GO" id="GO:0030170">
    <property type="term" value="F:pyridoxal phosphate binding"/>
    <property type="evidence" value="ECO:0007669"/>
    <property type="project" value="InterPro"/>
</dbReference>
<dbReference type="GO" id="GO:0008483">
    <property type="term" value="F:transaminase activity"/>
    <property type="evidence" value="ECO:0007669"/>
    <property type="project" value="InterPro"/>
</dbReference>
<dbReference type="FunFam" id="3.40.640.10:FF:000004">
    <property type="entry name" value="Acetylornithine aminotransferase"/>
    <property type="match status" value="1"/>
</dbReference>
<dbReference type="AlphaFoldDB" id="A0A1A6AFW4"/>
<gene>
    <name evidence="5" type="ORF">I303_00736</name>
</gene>
<dbReference type="PANTHER" id="PTHR45688:SF13">
    <property type="entry name" value="ALANINE--GLYOXYLATE AMINOTRANSFERASE 2-LIKE"/>
    <property type="match status" value="1"/>
</dbReference>
<organism evidence="5">
    <name type="scientific">Kwoniella dejecticola CBS 10117</name>
    <dbReference type="NCBI Taxonomy" id="1296121"/>
    <lineage>
        <taxon>Eukaryota</taxon>
        <taxon>Fungi</taxon>
        <taxon>Dikarya</taxon>
        <taxon>Basidiomycota</taxon>
        <taxon>Agaricomycotina</taxon>
        <taxon>Tremellomycetes</taxon>
        <taxon>Tremellales</taxon>
        <taxon>Cryptococcaceae</taxon>
        <taxon>Kwoniella</taxon>
    </lineage>
</organism>
<dbReference type="EMBL" id="KI894027">
    <property type="protein sequence ID" value="OBR88918.1"/>
    <property type="molecule type" value="Genomic_DNA"/>
</dbReference>
<evidence type="ECO:0008006" key="6">
    <source>
        <dbReference type="Google" id="ProtNLM"/>
    </source>
</evidence>
<dbReference type="InterPro" id="IPR015422">
    <property type="entry name" value="PyrdxlP-dep_Trfase_small"/>
</dbReference>
<reference evidence="5" key="1">
    <citation type="submission" date="2013-07" db="EMBL/GenBank/DDBJ databases">
        <title>The Genome Sequence of Cryptococcus dejecticola CBS10117.</title>
        <authorList>
            <consortium name="The Broad Institute Genome Sequencing Platform"/>
            <person name="Cuomo C."/>
            <person name="Litvintseva A."/>
            <person name="Chen Y."/>
            <person name="Heitman J."/>
            <person name="Sun S."/>
            <person name="Springer D."/>
            <person name="Dromer F."/>
            <person name="Young S.K."/>
            <person name="Zeng Q."/>
            <person name="Gargeya S."/>
            <person name="Fitzgerald M."/>
            <person name="Abouelleil A."/>
            <person name="Alvarado L."/>
            <person name="Berlin A.M."/>
            <person name="Chapman S.B."/>
            <person name="Dewar J."/>
            <person name="Goldberg J."/>
            <person name="Griggs A."/>
            <person name="Gujja S."/>
            <person name="Hansen M."/>
            <person name="Howarth C."/>
            <person name="Imamovic A."/>
            <person name="Larimer J."/>
            <person name="McCowan C."/>
            <person name="Murphy C."/>
            <person name="Pearson M."/>
            <person name="Priest M."/>
            <person name="Roberts A."/>
            <person name="Saif S."/>
            <person name="Shea T."/>
            <person name="Sykes S."/>
            <person name="Wortman J."/>
            <person name="Nusbaum C."/>
            <person name="Birren B."/>
        </authorList>
    </citation>
    <scope>NUCLEOTIDE SEQUENCE [LARGE SCALE GENOMIC DNA]</scope>
    <source>
        <strain evidence="5">CBS 10117</strain>
    </source>
</reference>
<accession>A0A1A6AFW4</accession>
<evidence type="ECO:0000256" key="4">
    <source>
        <dbReference type="RuleBase" id="RU003560"/>
    </source>
</evidence>
<dbReference type="STRING" id="1296121.A0A1A6AFW4"/>
<evidence type="ECO:0000313" key="5">
    <source>
        <dbReference type="EMBL" id="OBR88918.1"/>
    </source>
</evidence>
<evidence type="ECO:0000256" key="1">
    <source>
        <dbReference type="ARBA" id="ARBA00001933"/>
    </source>
</evidence>
<proteinExistence type="inferred from homology"/>
<dbReference type="Gene3D" id="3.40.640.10">
    <property type="entry name" value="Type I PLP-dependent aspartate aminotransferase-like (Major domain)"/>
    <property type="match status" value="1"/>
</dbReference>
<dbReference type="Pfam" id="PF00202">
    <property type="entry name" value="Aminotran_3"/>
    <property type="match status" value="1"/>
</dbReference>
<dbReference type="InterPro" id="IPR015421">
    <property type="entry name" value="PyrdxlP-dep_Trfase_major"/>
</dbReference>
<sequence length="442" mass="47832">MPAPTFDAQQFWSDADSHLIRYSGGGDFVKRVIVKAQGCTMIDSEGNEIIDWTSGQMSSMLGHGNQEIVQVVNDSMSTLDHLFSGFVSKPVVEAAKFLSSLLPPQLSKVQFLNTGAESNECALRMAKLYTGKHEVVSFSSSWHGMTQAAAAATYSAGRKGYGPNSPGQFVLPTPSPHRSRFRKEDGSYDWEAELNFGFELIDCQSTGNLAAAIVEPILSSGGVIELPAGYMKALKAHCERRGMLLIIDEAQTGVGRTGDMFAFEHEGVVPDILTLSKTLGCGLPVAATITSAQIEQDVFEKGFLFYTTHVSDPLCAAVALKAMEIVTRDQLHLRAKELGKKVKNGLLDLQKKYKCIGEVRGRGLLLGVEIISGPDSPHSAQVLGAAISDRCMDLGLSMNIVRLAHMGGVFRIAPPLTISEELVEKALDLMDEAFRTTKGTTW</sequence>
<dbReference type="PROSITE" id="PS00600">
    <property type="entry name" value="AA_TRANSFER_CLASS_3"/>
    <property type="match status" value="1"/>
</dbReference>